<proteinExistence type="predicted"/>
<sequence>MLNFLVSFCCWDLRYRVDLDKWRILELADRRCRST</sequence>
<dbReference type="EMBL" id="CAMGYJ010000010">
    <property type="protein sequence ID" value="CAI0555363.1"/>
    <property type="molecule type" value="Genomic_DNA"/>
</dbReference>
<evidence type="ECO:0000313" key="2">
    <source>
        <dbReference type="Proteomes" id="UP001154282"/>
    </source>
</evidence>
<dbReference type="Proteomes" id="UP001154282">
    <property type="component" value="Unassembled WGS sequence"/>
</dbReference>
<dbReference type="AlphaFoldDB" id="A0AAV0RGF9"/>
<protein>
    <submittedName>
        <fullName evidence="1">Uncharacterized protein</fullName>
    </submittedName>
</protein>
<comment type="caution">
    <text evidence="1">The sequence shown here is derived from an EMBL/GenBank/DDBJ whole genome shotgun (WGS) entry which is preliminary data.</text>
</comment>
<name>A0AAV0RGF9_9ROSI</name>
<organism evidence="1 2">
    <name type="scientific">Linum tenue</name>
    <dbReference type="NCBI Taxonomy" id="586396"/>
    <lineage>
        <taxon>Eukaryota</taxon>
        <taxon>Viridiplantae</taxon>
        <taxon>Streptophyta</taxon>
        <taxon>Embryophyta</taxon>
        <taxon>Tracheophyta</taxon>
        <taxon>Spermatophyta</taxon>
        <taxon>Magnoliopsida</taxon>
        <taxon>eudicotyledons</taxon>
        <taxon>Gunneridae</taxon>
        <taxon>Pentapetalae</taxon>
        <taxon>rosids</taxon>
        <taxon>fabids</taxon>
        <taxon>Malpighiales</taxon>
        <taxon>Linaceae</taxon>
        <taxon>Linum</taxon>
    </lineage>
</organism>
<keyword evidence="2" id="KW-1185">Reference proteome</keyword>
<accession>A0AAV0RGF9</accession>
<gene>
    <name evidence="1" type="ORF">LITE_LOCUS47576</name>
</gene>
<evidence type="ECO:0000313" key="1">
    <source>
        <dbReference type="EMBL" id="CAI0555363.1"/>
    </source>
</evidence>
<reference evidence="1" key="1">
    <citation type="submission" date="2022-08" db="EMBL/GenBank/DDBJ databases">
        <authorList>
            <person name="Gutierrez-Valencia J."/>
        </authorList>
    </citation>
    <scope>NUCLEOTIDE SEQUENCE</scope>
</reference>